<organism evidence="1 2">
    <name type="scientific">Novosphingobium beihaiensis</name>
    <dbReference type="NCBI Taxonomy" id="2930389"/>
    <lineage>
        <taxon>Bacteria</taxon>
        <taxon>Pseudomonadati</taxon>
        <taxon>Pseudomonadota</taxon>
        <taxon>Alphaproteobacteria</taxon>
        <taxon>Sphingomonadales</taxon>
        <taxon>Sphingomonadaceae</taxon>
        <taxon>Novosphingobium</taxon>
    </lineage>
</organism>
<dbReference type="Proteomes" id="UP001202281">
    <property type="component" value="Unassembled WGS sequence"/>
</dbReference>
<sequence>MLALALPVAIFLLVAGPIQWWQHYQSWSHLSKDELIESANWYIANRAPGNDACIFAVECKDGRARLKLIKTLDEWDFEASKQAAWDRKFKDVCQGRTANFALEVEPTIRKVKRPKKDANGLFGHSTTIGSSRPELDLNLPPLARLSLSLV</sequence>
<dbReference type="RefSeq" id="WP_243919542.1">
    <property type="nucleotide sequence ID" value="NZ_JALHLG010000007.1"/>
</dbReference>
<reference evidence="1 2" key="1">
    <citation type="submission" date="2022-04" db="EMBL/GenBank/DDBJ databases">
        <title>Identification of a novel bacterium isolated from mangrove sediments.</title>
        <authorList>
            <person name="Pan X."/>
        </authorList>
    </citation>
    <scope>NUCLEOTIDE SEQUENCE [LARGE SCALE GENOMIC DNA]</scope>
    <source>
        <strain evidence="1 2">B2638</strain>
    </source>
</reference>
<protein>
    <submittedName>
        <fullName evidence="1">Uncharacterized protein</fullName>
    </submittedName>
</protein>
<evidence type="ECO:0000313" key="2">
    <source>
        <dbReference type="Proteomes" id="UP001202281"/>
    </source>
</evidence>
<name>A0ABT0BP06_9SPHN</name>
<accession>A0ABT0BP06</accession>
<proteinExistence type="predicted"/>
<evidence type="ECO:0000313" key="1">
    <source>
        <dbReference type="EMBL" id="MCJ2186774.1"/>
    </source>
</evidence>
<comment type="caution">
    <text evidence="1">The sequence shown here is derived from an EMBL/GenBank/DDBJ whole genome shotgun (WGS) entry which is preliminary data.</text>
</comment>
<gene>
    <name evidence="1" type="ORF">MTR66_08110</name>
</gene>
<keyword evidence="2" id="KW-1185">Reference proteome</keyword>
<dbReference type="EMBL" id="JALHLG010000007">
    <property type="protein sequence ID" value="MCJ2186774.1"/>
    <property type="molecule type" value="Genomic_DNA"/>
</dbReference>